<name>A0A8D6PCX4_CAEEL</name>
<dbReference type="FunCoup" id="A0A8D6PCX4">
    <property type="interactions" value="387"/>
</dbReference>
<feature type="chain" id="PRO_5034122064" evidence="1">
    <location>
        <begin position="19"/>
        <end position="404"/>
    </location>
</feature>
<keyword evidence="3" id="KW-1185">Reference proteome</keyword>
<keyword evidence="1" id="KW-0732">Signal</keyword>
<evidence type="ECO:0000313" key="3">
    <source>
        <dbReference type="Proteomes" id="UP000001940"/>
    </source>
</evidence>
<evidence type="ECO:0000313" key="2">
    <source>
        <dbReference type="EMBL" id="CAA90659.4"/>
    </source>
</evidence>
<evidence type="ECO:0000256" key="1">
    <source>
        <dbReference type="SAM" id="SignalP"/>
    </source>
</evidence>
<dbReference type="WormBase" id="F59F5.5">
    <property type="protein sequence ID" value="CE54272"/>
    <property type="gene ID" value="WBGene00010344"/>
</dbReference>
<accession>A0A8D6PCX4</accession>
<dbReference type="InParanoid" id="A0A8D6PCX4"/>
<evidence type="ECO:0000313" key="4">
    <source>
        <dbReference type="WormBase" id="F59F5.5"/>
    </source>
</evidence>
<organism evidence="2 3">
    <name type="scientific">Caenorhabditis elegans</name>
    <dbReference type="NCBI Taxonomy" id="6239"/>
    <lineage>
        <taxon>Eukaryota</taxon>
        <taxon>Metazoa</taxon>
        <taxon>Ecdysozoa</taxon>
        <taxon>Nematoda</taxon>
        <taxon>Chromadorea</taxon>
        <taxon>Rhabditida</taxon>
        <taxon>Rhabditina</taxon>
        <taxon>Rhabditomorpha</taxon>
        <taxon>Rhabditoidea</taxon>
        <taxon>Rhabditidae</taxon>
        <taxon>Peloderinae</taxon>
        <taxon>Caenorhabditis</taxon>
    </lineage>
</organism>
<proteinExistence type="predicted"/>
<gene>
    <name evidence="2" type="ORF">CELE_F59F5.5</name>
    <name evidence="2 4" type="ORF">F59F5.5</name>
</gene>
<dbReference type="AGR" id="WB:WBGene00010344"/>
<sequence>MIIYFAFLILTTMPFVFSIKCHSCLTYCKTVNGKVDPVNCDCKSPPNEQCSANACFAKVELFADESTAIVQKGCISDFPSGQRGCQYASNMDTIHCFCDQDQCNTRHKLGSYIPSRLPSVECCHCTSRHGEDCDSGCSTNCRGNYCVVDFDGKEQGCGLGYPRLPSFLRVDDYLDYEGDYLCTRYESSASNVMNGCVCTHPSGLCNEFNKTFNYQKKHVIERKHENLHYCYALMHKGYKPFGQEVFKKSSTCEGHYCFISLTTSEIVLESADFKHNYEDHDEFVGAARPRFELQAGCVKVNGNDKVQIGCTVETQGNSSEVLAKHCICDSHLCNFHHLVRGTDDPRPKAAIPGVKQTTNQLNPVRLYTSNKEIDENDILSVMNGVREAQSMTIGAFIWLCIRIF</sequence>
<dbReference type="PANTHER" id="PTHR37433">
    <property type="entry name" value="PROTEIN CBG25136-RELATED"/>
    <property type="match status" value="1"/>
</dbReference>
<dbReference type="PANTHER" id="PTHR37433:SF15">
    <property type="entry name" value="PROTEIN CBG04492"/>
    <property type="match status" value="1"/>
</dbReference>
<protein>
    <submittedName>
        <fullName evidence="2">Uncharacterized protein</fullName>
    </submittedName>
</protein>
<dbReference type="AlphaFoldDB" id="A0A8D6PCX4"/>
<dbReference type="Proteomes" id="UP000001940">
    <property type="component" value="Chromosome X"/>
</dbReference>
<reference evidence="2 3" key="1">
    <citation type="journal article" date="1998" name="Science">
        <title>Genome sequence of the nematode C. elegans: a platform for investigating biology.</title>
        <authorList>
            <consortium name="The C. elegans sequencing consortium"/>
            <person name="Sulson J.E."/>
            <person name="Waterston R."/>
        </authorList>
    </citation>
    <scope>NUCLEOTIDE SEQUENCE [LARGE SCALE GENOMIC DNA]</scope>
    <source>
        <strain evidence="2 3">Bristol N2</strain>
    </source>
</reference>
<feature type="signal peptide" evidence="1">
    <location>
        <begin position="1"/>
        <end position="18"/>
    </location>
</feature>
<dbReference type="EMBL" id="BX284606">
    <property type="protein sequence ID" value="CAA90659.4"/>
    <property type="molecule type" value="Genomic_DNA"/>
</dbReference>
<dbReference type="OrthoDB" id="5843211at2759"/>